<keyword evidence="3" id="KW-1185">Reference proteome</keyword>
<proteinExistence type="predicted"/>
<evidence type="ECO:0000313" key="3">
    <source>
        <dbReference type="Proteomes" id="UP000288246"/>
    </source>
</evidence>
<gene>
    <name evidence="2" type="ORF">CTKZ_08490</name>
</gene>
<comment type="caution">
    <text evidence="2">The sequence shown here is derived from an EMBL/GenBank/DDBJ whole genome shotgun (WGS) entry which is preliminary data.</text>
</comment>
<reference evidence="2 3" key="1">
    <citation type="submission" date="2018-11" db="EMBL/GenBank/DDBJ databases">
        <title>Draft genome sequence of Cellulomonas takizawaensis strain TKZ-21.</title>
        <authorList>
            <person name="Yamamura H."/>
            <person name="Hayashi T."/>
            <person name="Hamada M."/>
            <person name="Serisawa Y."/>
            <person name="Matsuyama K."/>
            <person name="Nakagawa Y."/>
            <person name="Otoguro M."/>
            <person name="Yanagida F."/>
            <person name="Hayakawa M."/>
        </authorList>
    </citation>
    <scope>NUCLEOTIDE SEQUENCE [LARGE SCALE GENOMIC DNA]</scope>
    <source>
        <strain evidence="2 3">TKZ-21</strain>
    </source>
</reference>
<feature type="signal peptide" evidence="1">
    <location>
        <begin position="1"/>
        <end position="26"/>
    </location>
</feature>
<dbReference type="EMBL" id="BHYL01000059">
    <property type="protein sequence ID" value="GCD19287.1"/>
    <property type="molecule type" value="Genomic_DNA"/>
</dbReference>
<dbReference type="AlphaFoldDB" id="A0A401UX65"/>
<feature type="chain" id="PRO_5019573446" evidence="1">
    <location>
        <begin position="27"/>
        <end position="136"/>
    </location>
</feature>
<sequence>MRVKRLVPVVAAAAALFLASAVPAQAWTPASFTFSKRFSESWSTAGFNVDKNFDAKVIAMDVKCTEGYGNQFAVSLIKDSWPWDLGHGSATFMCAAGKTYYPTFAINSEGKFHFKFSKVDNGKFIKLSGTVSYPKQ</sequence>
<evidence type="ECO:0000256" key="1">
    <source>
        <dbReference type="SAM" id="SignalP"/>
    </source>
</evidence>
<organism evidence="2 3">
    <name type="scientific">Cellulomonas algicola</name>
    <dbReference type="NCBI Taxonomy" id="2071633"/>
    <lineage>
        <taxon>Bacteria</taxon>
        <taxon>Bacillati</taxon>
        <taxon>Actinomycetota</taxon>
        <taxon>Actinomycetes</taxon>
        <taxon>Micrococcales</taxon>
        <taxon>Cellulomonadaceae</taxon>
        <taxon>Cellulomonas</taxon>
    </lineage>
</organism>
<accession>A0A401UX65</accession>
<dbReference type="RefSeq" id="WP_124341825.1">
    <property type="nucleotide sequence ID" value="NZ_BHYL01000059.1"/>
</dbReference>
<name>A0A401UX65_9CELL</name>
<protein>
    <submittedName>
        <fullName evidence="2">Uncharacterized protein</fullName>
    </submittedName>
</protein>
<evidence type="ECO:0000313" key="2">
    <source>
        <dbReference type="EMBL" id="GCD19287.1"/>
    </source>
</evidence>
<keyword evidence="1" id="KW-0732">Signal</keyword>
<dbReference type="Proteomes" id="UP000288246">
    <property type="component" value="Unassembled WGS sequence"/>
</dbReference>